<proteinExistence type="predicted"/>
<accession>A0A2U9BSZ6</accession>
<evidence type="ECO:0000313" key="2">
    <source>
        <dbReference type="Proteomes" id="UP000246464"/>
    </source>
</evidence>
<organism evidence="1 2">
    <name type="scientific">Scophthalmus maximus</name>
    <name type="common">Turbot</name>
    <name type="synonym">Psetta maxima</name>
    <dbReference type="NCBI Taxonomy" id="52904"/>
    <lineage>
        <taxon>Eukaryota</taxon>
        <taxon>Metazoa</taxon>
        <taxon>Chordata</taxon>
        <taxon>Craniata</taxon>
        <taxon>Vertebrata</taxon>
        <taxon>Euteleostomi</taxon>
        <taxon>Actinopterygii</taxon>
        <taxon>Neopterygii</taxon>
        <taxon>Teleostei</taxon>
        <taxon>Neoteleostei</taxon>
        <taxon>Acanthomorphata</taxon>
        <taxon>Carangaria</taxon>
        <taxon>Pleuronectiformes</taxon>
        <taxon>Pleuronectoidei</taxon>
        <taxon>Scophthalmidae</taxon>
        <taxon>Scophthalmus</taxon>
    </lineage>
</organism>
<dbReference type="EMBL" id="CP026251">
    <property type="protein sequence ID" value="AWP06750.1"/>
    <property type="molecule type" value="Genomic_DNA"/>
</dbReference>
<dbReference type="AlphaFoldDB" id="A0A2U9BSZ6"/>
<protein>
    <submittedName>
        <fullName evidence="1">Uncharacterized protein</fullName>
    </submittedName>
</protein>
<keyword evidence="2" id="KW-1185">Reference proteome</keyword>
<evidence type="ECO:0000313" key="1">
    <source>
        <dbReference type="EMBL" id="AWP06750.1"/>
    </source>
</evidence>
<gene>
    <name evidence="1" type="ORF">SMAX5B_011023</name>
</gene>
<sequence length="102" mass="11225">MDHSSSACCTLRGVQRGRDFIDPTAAPQIRHDLLIACAAVQRVCSPVDLCVTLGEKTGRGREEMHSREKSEADEILYNQSSLHFQASGELSGVSHSNVMYNF</sequence>
<name>A0A2U9BSZ6_SCOMX</name>
<reference evidence="1 2" key="1">
    <citation type="submission" date="2017-12" db="EMBL/GenBank/DDBJ databases">
        <title>Integrating genomic resources of turbot (Scophthalmus maximus) in depth evaluation of genetic and physical mapping variation across individuals.</title>
        <authorList>
            <person name="Martinez P."/>
        </authorList>
    </citation>
    <scope>NUCLEOTIDE SEQUENCE [LARGE SCALE GENOMIC DNA]</scope>
</reference>
<dbReference type="Proteomes" id="UP000246464">
    <property type="component" value="Chromosome 9"/>
</dbReference>